<dbReference type="PRINTS" id="PR00633">
    <property type="entry name" value="RCCNDNSATION"/>
</dbReference>
<name>A0A918TT56_9RHOB</name>
<gene>
    <name evidence="5" type="ORF">GCM10007315_21790</name>
</gene>
<dbReference type="InterPro" id="IPR011049">
    <property type="entry name" value="Serralysin-like_metalloprot_C"/>
</dbReference>
<dbReference type="InterPro" id="IPR058923">
    <property type="entry name" value="RCC1-like_dom"/>
</dbReference>
<protein>
    <recommendedName>
        <fullName evidence="4">RCC1-like domain-containing protein</fullName>
    </recommendedName>
</protein>
<dbReference type="PANTHER" id="PTHR45982">
    <property type="entry name" value="REGULATOR OF CHROMOSOME CONDENSATION"/>
    <property type="match status" value="1"/>
</dbReference>
<accession>A0A918TT56</accession>
<evidence type="ECO:0000313" key="5">
    <source>
        <dbReference type="EMBL" id="GHC57903.1"/>
    </source>
</evidence>
<evidence type="ECO:0000313" key="6">
    <source>
        <dbReference type="Proteomes" id="UP000638981"/>
    </source>
</evidence>
<dbReference type="InterPro" id="IPR000408">
    <property type="entry name" value="Reg_chr_condens"/>
</dbReference>
<dbReference type="AlphaFoldDB" id="A0A918TT56"/>
<dbReference type="GO" id="GO:0005509">
    <property type="term" value="F:calcium ion binding"/>
    <property type="evidence" value="ECO:0007669"/>
    <property type="project" value="InterPro"/>
</dbReference>
<dbReference type="Gene3D" id="2.130.10.30">
    <property type="entry name" value="Regulator of chromosome condensation 1/beta-lactamase-inhibitor protein II"/>
    <property type="match status" value="2"/>
</dbReference>
<feature type="domain" description="RCC1-like" evidence="4">
    <location>
        <begin position="20"/>
        <end position="388"/>
    </location>
</feature>
<feature type="region of interest" description="Disordered" evidence="3">
    <location>
        <begin position="499"/>
        <end position="577"/>
    </location>
</feature>
<dbReference type="GO" id="GO:0005085">
    <property type="term" value="F:guanyl-nucleotide exchange factor activity"/>
    <property type="evidence" value="ECO:0007669"/>
    <property type="project" value="TreeGrafter"/>
</dbReference>
<dbReference type="SUPFAM" id="SSF51120">
    <property type="entry name" value="beta-Roll"/>
    <property type="match status" value="2"/>
</dbReference>
<keyword evidence="1" id="KW-0344">Guanine-nucleotide releasing factor</keyword>
<dbReference type="PROSITE" id="PS00330">
    <property type="entry name" value="HEMOLYSIN_CALCIUM"/>
    <property type="match status" value="3"/>
</dbReference>
<keyword evidence="2" id="KW-0677">Repeat</keyword>
<proteinExistence type="predicted"/>
<dbReference type="GO" id="GO:0005737">
    <property type="term" value="C:cytoplasm"/>
    <property type="evidence" value="ECO:0007669"/>
    <property type="project" value="TreeGrafter"/>
</dbReference>
<reference evidence="5" key="2">
    <citation type="submission" date="2020-09" db="EMBL/GenBank/DDBJ databases">
        <authorList>
            <person name="Sun Q."/>
            <person name="Kim S."/>
        </authorList>
    </citation>
    <scope>NUCLEOTIDE SEQUENCE</scope>
    <source>
        <strain evidence="5">KCTC 23310</strain>
    </source>
</reference>
<dbReference type="Gene3D" id="2.150.10.10">
    <property type="entry name" value="Serralysin-like metalloprotease, C-terminal"/>
    <property type="match status" value="2"/>
</dbReference>
<evidence type="ECO:0000256" key="1">
    <source>
        <dbReference type="ARBA" id="ARBA00022658"/>
    </source>
</evidence>
<dbReference type="PRINTS" id="PR00313">
    <property type="entry name" value="CABNDNGRPT"/>
</dbReference>
<feature type="compositionally biased region" description="Low complexity" evidence="3">
    <location>
        <begin position="499"/>
        <end position="513"/>
    </location>
</feature>
<keyword evidence="6" id="KW-1185">Reference proteome</keyword>
<dbReference type="InterPro" id="IPR001343">
    <property type="entry name" value="Hemolysn_Ca-bd"/>
</dbReference>
<dbReference type="SUPFAM" id="SSF50985">
    <property type="entry name" value="RCC1/BLIP-II"/>
    <property type="match status" value="2"/>
</dbReference>
<dbReference type="Proteomes" id="UP000638981">
    <property type="component" value="Unassembled WGS sequence"/>
</dbReference>
<dbReference type="PROSITE" id="PS50012">
    <property type="entry name" value="RCC1_3"/>
    <property type="match status" value="6"/>
</dbReference>
<comment type="caution">
    <text evidence="5">The sequence shown here is derived from an EMBL/GenBank/DDBJ whole genome shotgun (WGS) entry which is preliminary data.</text>
</comment>
<dbReference type="PROSITE" id="PS00626">
    <property type="entry name" value="RCC1_2"/>
    <property type="match status" value="1"/>
</dbReference>
<dbReference type="Pfam" id="PF00353">
    <property type="entry name" value="HemolysinCabind"/>
    <property type="match status" value="4"/>
</dbReference>
<evidence type="ECO:0000256" key="2">
    <source>
        <dbReference type="ARBA" id="ARBA00022737"/>
    </source>
</evidence>
<dbReference type="RefSeq" id="WP_189411701.1">
    <property type="nucleotide sequence ID" value="NZ_BMYJ01000006.1"/>
</dbReference>
<reference evidence="5" key="1">
    <citation type="journal article" date="2014" name="Int. J. Syst. Evol. Microbiol.">
        <title>Complete genome sequence of Corynebacterium casei LMG S-19264T (=DSM 44701T), isolated from a smear-ripened cheese.</title>
        <authorList>
            <consortium name="US DOE Joint Genome Institute (JGI-PGF)"/>
            <person name="Walter F."/>
            <person name="Albersmeier A."/>
            <person name="Kalinowski J."/>
            <person name="Ruckert C."/>
        </authorList>
    </citation>
    <scope>NUCLEOTIDE SEQUENCE</scope>
    <source>
        <strain evidence="5">KCTC 23310</strain>
    </source>
</reference>
<dbReference type="InterPro" id="IPR009091">
    <property type="entry name" value="RCC1/BLIP-II"/>
</dbReference>
<dbReference type="Pfam" id="PF25390">
    <property type="entry name" value="WD40_RLD"/>
    <property type="match status" value="1"/>
</dbReference>
<dbReference type="EMBL" id="BMYJ01000006">
    <property type="protein sequence ID" value="GHC57903.1"/>
    <property type="molecule type" value="Genomic_DNA"/>
</dbReference>
<evidence type="ECO:0000256" key="3">
    <source>
        <dbReference type="SAM" id="MobiDB-lite"/>
    </source>
</evidence>
<dbReference type="InterPro" id="IPR018511">
    <property type="entry name" value="Hemolysin-typ_Ca-bd_CS"/>
</dbReference>
<sequence>MTTAVGAGNHYSLFFKDGVVFSVGENNESQLGRGEVTATGTGLADMGQVNLPDGFTGEIVAISAGMLHGAFLTASGEVYTWGDNNLGKLGQGTTTNYESLTPTKVAALDGVNITKIWMANGASYALSDEGQLYSWGQNTNGQLGNGELTNTGTPVAISKEAFGGADVVDLSYGTSFALVLTDDGKVWAFGGNVQGQLGPNGVAEDGTFIRRSAVPLEVDIPGNVVHVSSGTNTAFAITDDGKVWGWGQSDYGQLLKGTIVDGQLTNPDDANSAIPQEIQGLPADVIDIHVGSRWVIALTESGEVWAWGRNDEGWLGLESSTGAIETLIAPTRIPGFEGLNIVSIIGGPNHALAVDSEGNVWGWGNMNQSRLATTQAAGTWASGPILIPLDPDERKVVIGTTEGDASLSGGALQGEETGFSIYGFGGNDLIEGSTGTDMLVGGVGDDTLAGQAGDDILKWAQGADLLQGGEGDDSLYAGTDADMLDGDLGNDLLQGGAGADSLTGGDGADTLDGGTEDDLLLGGGDNDNLTGGEGDDRLDGGLGRDLLAGDTGNDTLHGRGDRDSLSGGDGDDLLTGGRGIDQMTGSLGADRFVFAAKADFSPNDKGRELITDFRRGQGDQIDLAGVDANGRKAGDQAFNFIGAAAFNGKAGELRFVKLDGAVRLEGDLNGDGKADILLRLDGVAKLIADDFIL</sequence>
<organism evidence="5 6">
    <name type="scientific">Neogemmobacter tilapiae</name>
    <dbReference type="NCBI Taxonomy" id="875041"/>
    <lineage>
        <taxon>Bacteria</taxon>
        <taxon>Pseudomonadati</taxon>
        <taxon>Pseudomonadota</taxon>
        <taxon>Alphaproteobacteria</taxon>
        <taxon>Rhodobacterales</taxon>
        <taxon>Paracoccaceae</taxon>
        <taxon>Neogemmobacter</taxon>
    </lineage>
</organism>
<dbReference type="InterPro" id="IPR051553">
    <property type="entry name" value="Ran_GTPase-activating"/>
</dbReference>
<dbReference type="PANTHER" id="PTHR45982:SF1">
    <property type="entry name" value="REGULATOR OF CHROMOSOME CONDENSATION"/>
    <property type="match status" value="1"/>
</dbReference>
<evidence type="ECO:0000259" key="4">
    <source>
        <dbReference type="Pfam" id="PF25390"/>
    </source>
</evidence>